<dbReference type="OrthoDB" id="105609at2"/>
<dbReference type="GO" id="GO:0016020">
    <property type="term" value="C:membrane"/>
    <property type="evidence" value="ECO:0007669"/>
    <property type="project" value="InterPro"/>
</dbReference>
<reference evidence="3" key="1">
    <citation type="submission" date="2006-10" db="EMBL/GenBank/DDBJ databases">
        <title>Complete sequence of Solibacter usitatus Ellin6076.</title>
        <authorList>
            <consortium name="US DOE Joint Genome Institute"/>
            <person name="Copeland A."/>
            <person name="Lucas S."/>
            <person name="Lapidus A."/>
            <person name="Barry K."/>
            <person name="Detter J.C."/>
            <person name="Glavina del Rio T."/>
            <person name="Hammon N."/>
            <person name="Israni S."/>
            <person name="Dalin E."/>
            <person name="Tice H."/>
            <person name="Pitluck S."/>
            <person name="Thompson L.S."/>
            <person name="Brettin T."/>
            <person name="Bruce D."/>
            <person name="Han C."/>
            <person name="Tapia R."/>
            <person name="Gilna P."/>
            <person name="Schmutz J."/>
            <person name="Larimer F."/>
            <person name="Land M."/>
            <person name="Hauser L."/>
            <person name="Kyrpides N."/>
            <person name="Mikhailova N."/>
            <person name="Janssen P.H."/>
            <person name="Kuske C.R."/>
            <person name="Richardson P."/>
        </authorList>
    </citation>
    <scope>NUCLEOTIDE SEQUENCE</scope>
    <source>
        <strain evidence="3">Ellin6076</strain>
    </source>
</reference>
<name>Q01UY7_SOLUE</name>
<dbReference type="Pfam" id="PF06580">
    <property type="entry name" value="His_kinase"/>
    <property type="match status" value="1"/>
</dbReference>
<gene>
    <name evidence="3" type="ordered locus">Acid_5581</name>
</gene>
<feature type="transmembrane region" description="Helical" evidence="1">
    <location>
        <begin position="74"/>
        <end position="98"/>
    </location>
</feature>
<dbReference type="SUPFAM" id="SSF55874">
    <property type="entry name" value="ATPase domain of HSP90 chaperone/DNA topoisomerase II/histidine kinase"/>
    <property type="match status" value="1"/>
</dbReference>
<dbReference type="EMBL" id="CP000473">
    <property type="protein sequence ID" value="ABJ86528.1"/>
    <property type="molecule type" value="Genomic_DNA"/>
</dbReference>
<keyword evidence="1" id="KW-0812">Transmembrane</keyword>
<keyword evidence="3" id="KW-0808">Transferase</keyword>
<proteinExistence type="predicted"/>
<dbReference type="PANTHER" id="PTHR34220">
    <property type="entry name" value="SENSOR HISTIDINE KINASE YPDA"/>
    <property type="match status" value="1"/>
</dbReference>
<dbReference type="PANTHER" id="PTHR34220:SF7">
    <property type="entry name" value="SENSOR HISTIDINE KINASE YPDA"/>
    <property type="match status" value="1"/>
</dbReference>
<evidence type="ECO:0000259" key="2">
    <source>
        <dbReference type="Pfam" id="PF06580"/>
    </source>
</evidence>
<dbReference type="InterPro" id="IPR050640">
    <property type="entry name" value="Bact_2-comp_sensor_kinase"/>
</dbReference>
<dbReference type="KEGG" id="sus:Acid_5581"/>
<dbReference type="AlphaFoldDB" id="Q01UY7"/>
<accession>Q01UY7</accession>
<dbReference type="GO" id="GO:0000155">
    <property type="term" value="F:phosphorelay sensor kinase activity"/>
    <property type="evidence" value="ECO:0007669"/>
    <property type="project" value="InterPro"/>
</dbReference>
<keyword evidence="1" id="KW-1133">Transmembrane helix</keyword>
<dbReference type="HOGENOM" id="CLU_020473_1_1_0"/>
<keyword evidence="3" id="KW-0418">Kinase</keyword>
<feature type="domain" description="Signal transduction histidine kinase internal region" evidence="2">
    <location>
        <begin position="152"/>
        <end position="231"/>
    </location>
</feature>
<dbReference type="Gene3D" id="3.30.565.10">
    <property type="entry name" value="Histidine kinase-like ATPase, C-terminal domain"/>
    <property type="match status" value="1"/>
</dbReference>
<dbReference type="STRING" id="234267.Acid_5581"/>
<evidence type="ECO:0000313" key="3">
    <source>
        <dbReference type="EMBL" id="ABJ86528.1"/>
    </source>
</evidence>
<feature type="transmembrane region" description="Helical" evidence="1">
    <location>
        <begin position="12"/>
        <end position="30"/>
    </location>
</feature>
<organism evidence="3">
    <name type="scientific">Solibacter usitatus (strain Ellin6076)</name>
    <dbReference type="NCBI Taxonomy" id="234267"/>
    <lineage>
        <taxon>Bacteria</taxon>
        <taxon>Pseudomonadati</taxon>
        <taxon>Acidobacteriota</taxon>
        <taxon>Terriglobia</taxon>
        <taxon>Bryobacterales</taxon>
        <taxon>Solibacteraceae</taxon>
        <taxon>Candidatus Solibacter</taxon>
    </lineage>
</organism>
<dbReference type="InParanoid" id="Q01UY7"/>
<evidence type="ECO:0000256" key="1">
    <source>
        <dbReference type="SAM" id="Phobius"/>
    </source>
</evidence>
<feature type="transmembrane region" description="Helical" evidence="1">
    <location>
        <begin position="110"/>
        <end position="130"/>
    </location>
</feature>
<dbReference type="InterPro" id="IPR010559">
    <property type="entry name" value="Sig_transdc_His_kin_internal"/>
</dbReference>
<sequence>MHPILAARVRVLLYLVGWIPILALLDYVLWTSGGVSWMDGAAVLAPACAVFAFACLSPWPLCRVRPLRLSAAASLAFTWAGAAAAASATFAGAAWISGRLQGRPVLHLDLLFGMGIILYLLSAGLHYTALAADASRAATLSAVEAHALARDAELYALRMQINPHFLFNSLHSIAALTTQDAVRAREMCLRLSEFLRSSLGLGDREDIPLREELALARSYLDVEHVRFGDRLVVREEIQDACQECSIPALILQPLMENAVKHGVAGLVEGSIIRLAVIRVGAEVHIAVENAFDPDASVDRLGVGLAHVRRRLQVRYGAEATFHAAASDRLYRVNLRFPCVTLTPGRNLT</sequence>
<keyword evidence="1" id="KW-0472">Membrane</keyword>
<dbReference type="InterPro" id="IPR036890">
    <property type="entry name" value="HATPase_C_sf"/>
</dbReference>
<protein>
    <submittedName>
        <fullName evidence="3">Signal transduction histidine kinase, LytS</fullName>
    </submittedName>
</protein>
<feature type="transmembrane region" description="Helical" evidence="1">
    <location>
        <begin position="42"/>
        <end position="62"/>
    </location>
</feature>
<dbReference type="eggNOG" id="COG2972">
    <property type="taxonomic scope" value="Bacteria"/>
</dbReference>